<keyword evidence="3 6" id="KW-0808">Transferase</keyword>
<comment type="pathway">
    <text evidence="1">Purine metabolism; IMP biosynthesis via de novo pathway; N(2)-formyl-N(1)-(5-phospho-D-ribosyl)glycinamide from N(1)-(5-phospho-D-ribosyl)glycinamide (10-formyl THF route): step 1/1.</text>
</comment>
<reference evidence="6 7" key="1">
    <citation type="submission" date="2016-07" db="EMBL/GenBank/DDBJ databases">
        <title>Draft genome of Scalindua rubra, obtained from a brine-seawater interface in the Red Sea, sheds light on salt adaptation in anammox bacteria.</title>
        <authorList>
            <person name="Speth D.R."/>
            <person name="Lagkouvardos I."/>
            <person name="Wang Y."/>
            <person name="Qian P.-Y."/>
            <person name="Dutilh B.E."/>
            <person name="Jetten M.S."/>
        </authorList>
    </citation>
    <scope>NUCLEOTIDE SEQUENCE [LARGE SCALE GENOMIC DNA]</scope>
    <source>
        <strain evidence="6">BSI-1</strain>
    </source>
</reference>
<dbReference type="Proteomes" id="UP000094056">
    <property type="component" value="Unassembled WGS sequence"/>
</dbReference>
<proteinExistence type="predicted"/>
<feature type="domain" description="Formyl transferase N-terminal" evidence="5">
    <location>
        <begin position="81"/>
        <end position="186"/>
    </location>
</feature>
<dbReference type="GO" id="GO:0005829">
    <property type="term" value="C:cytosol"/>
    <property type="evidence" value="ECO:0007669"/>
    <property type="project" value="TreeGrafter"/>
</dbReference>
<dbReference type="EC" id="2.1.2.2" evidence="2"/>
<dbReference type="PANTHER" id="PTHR43369:SF2">
    <property type="entry name" value="PHOSPHORIBOSYLGLYCINAMIDE FORMYLTRANSFERASE"/>
    <property type="match status" value="1"/>
</dbReference>
<evidence type="ECO:0000259" key="5">
    <source>
        <dbReference type="Pfam" id="PF00551"/>
    </source>
</evidence>
<comment type="caution">
    <text evidence="6">The sequence shown here is derived from an EMBL/GenBank/DDBJ whole genome shotgun (WGS) entry which is preliminary data.</text>
</comment>
<dbReference type="Pfam" id="PF00551">
    <property type="entry name" value="Formyl_trans_N"/>
    <property type="match status" value="1"/>
</dbReference>
<evidence type="ECO:0000313" key="6">
    <source>
        <dbReference type="EMBL" id="ODS33763.1"/>
    </source>
</evidence>
<sequence length="241" mass="28532">MRLIIFTTRTKHHTYFIQKIYEEFDIDQIIYERRVLNVSYKIGPFFDREQDDYEELFFDKTAGGCSRQIPEILEQRSVDVYSVNQKGMREFLFAHEPGLIWVYGTGKILPHIIKVPKWGMVNLHGGISQKYRGLDSTLWAMYYGDFESLGLTVHFVSPELDTGDILQQEYLKILKSDEIYHYRYRTTLLATRVSLELLRRFKNDYTQLKASPQLPGNYYSAMPLNKKMIAYNNFEKYKGQL</sequence>
<protein>
    <recommendedName>
        <fullName evidence="2">phosphoribosylglycinamide formyltransferase 1</fullName>
        <ecNumber evidence="2">2.1.2.2</ecNumber>
    </recommendedName>
</protein>
<dbReference type="InterPro" id="IPR036477">
    <property type="entry name" value="Formyl_transf_N_sf"/>
</dbReference>
<evidence type="ECO:0000256" key="3">
    <source>
        <dbReference type="ARBA" id="ARBA00022679"/>
    </source>
</evidence>
<name>A0A1E3XDS3_9BACT</name>
<evidence type="ECO:0000256" key="1">
    <source>
        <dbReference type="ARBA" id="ARBA00005054"/>
    </source>
</evidence>
<accession>A0A1E3XDS3</accession>
<dbReference type="AlphaFoldDB" id="A0A1E3XDS3"/>
<organism evidence="6 7">
    <name type="scientific">Candidatus Scalindua rubra</name>
    <dbReference type="NCBI Taxonomy" id="1872076"/>
    <lineage>
        <taxon>Bacteria</taxon>
        <taxon>Pseudomonadati</taxon>
        <taxon>Planctomycetota</taxon>
        <taxon>Candidatus Brocadiia</taxon>
        <taxon>Candidatus Brocadiales</taxon>
        <taxon>Candidatus Scalinduaceae</taxon>
        <taxon>Candidatus Scalindua</taxon>
    </lineage>
</organism>
<dbReference type="Gene3D" id="3.40.50.170">
    <property type="entry name" value="Formyl transferase, N-terminal domain"/>
    <property type="match status" value="1"/>
</dbReference>
<keyword evidence="4" id="KW-0658">Purine biosynthesis</keyword>
<dbReference type="EMBL" id="MAYW01000020">
    <property type="protein sequence ID" value="ODS33763.1"/>
    <property type="molecule type" value="Genomic_DNA"/>
</dbReference>
<gene>
    <name evidence="6" type="ORF">SCARUB_01120</name>
</gene>
<dbReference type="InterPro" id="IPR002376">
    <property type="entry name" value="Formyl_transf_N"/>
</dbReference>
<dbReference type="GO" id="GO:0004644">
    <property type="term" value="F:phosphoribosylglycinamide formyltransferase activity"/>
    <property type="evidence" value="ECO:0007669"/>
    <property type="project" value="UniProtKB-EC"/>
</dbReference>
<dbReference type="GO" id="GO:0006189">
    <property type="term" value="P:'de novo' IMP biosynthetic process"/>
    <property type="evidence" value="ECO:0007669"/>
    <property type="project" value="TreeGrafter"/>
</dbReference>
<dbReference type="SUPFAM" id="SSF53328">
    <property type="entry name" value="Formyltransferase"/>
    <property type="match status" value="1"/>
</dbReference>
<dbReference type="PANTHER" id="PTHR43369">
    <property type="entry name" value="PHOSPHORIBOSYLGLYCINAMIDE FORMYLTRANSFERASE"/>
    <property type="match status" value="1"/>
</dbReference>
<evidence type="ECO:0000256" key="2">
    <source>
        <dbReference type="ARBA" id="ARBA00012254"/>
    </source>
</evidence>
<evidence type="ECO:0000256" key="4">
    <source>
        <dbReference type="ARBA" id="ARBA00022755"/>
    </source>
</evidence>
<evidence type="ECO:0000313" key="7">
    <source>
        <dbReference type="Proteomes" id="UP000094056"/>
    </source>
</evidence>